<feature type="compositionally biased region" description="Pro residues" evidence="1">
    <location>
        <begin position="293"/>
        <end position="302"/>
    </location>
</feature>
<organism evidence="2 3">
    <name type="scientific">Dendryphion nanum</name>
    <dbReference type="NCBI Taxonomy" id="256645"/>
    <lineage>
        <taxon>Eukaryota</taxon>
        <taxon>Fungi</taxon>
        <taxon>Dikarya</taxon>
        <taxon>Ascomycota</taxon>
        <taxon>Pezizomycotina</taxon>
        <taxon>Dothideomycetes</taxon>
        <taxon>Pleosporomycetidae</taxon>
        <taxon>Pleosporales</taxon>
        <taxon>Torulaceae</taxon>
        <taxon>Dendryphion</taxon>
    </lineage>
</organism>
<feature type="compositionally biased region" description="Polar residues" evidence="1">
    <location>
        <begin position="112"/>
        <end position="122"/>
    </location>
</feature>
<comment type="caution">
    <text evidence="2">The sequence shown here is derived from an EMBL/GenBank/DDBJ whole genome shotgun (WGS) entry which is preliminary data.</text>
</comment>
<evidence type="ECO:0000313" key="2">
    <source>
        <dbReference type="EMBL" id="KAH7121210.1"/>
    </source>
</evidence>
<feature type="compositionally biased region" description="Basic residues" evidence="1">
    <location>
        <begin position="458"/>
        <end position="483"/>
    </location>
</feature>
<dbReference type="EMBL" id="JAGMWT010000010">
    <property type="protein sequence ID" value="KAH7121210.1"/>
    <property type="molecule type" value="Genomic_DNA"/>
</dbReference>
<name>A0A9P9DKM0_9PLEO</name>
<feature type="region of interest" description="Disordered" evidence="1">
    <location>
        <begin position="248"/>
        <end position="522"/>
    </location>
</feature>
<protein>
    <submittedName>
        <fullName evidence="2">Uncharacterized protein</fullName>
    </submittedName>
</protein>
<evidence type="ECO:0000256" key="1">
    <source>
        <dbReference type="SAM" id="MobiDB-lite"/>
    </source>
</evidence>
<sequence length="566" mass="62178">MPRPKRTKVASTVPTRVTKSKAVAPTPATRKPSAQLADQQVDTVSDDSDGLVVKATKPRSIRRSLFNQEQEDQNDADLTMAGGLPVQELDGGLTKTKSRRRVLSPRVVVSSTNHNTPSSNASRKTRSAASGRGLQRREPSSEGVRPSTMATYIAPTGEDDESSMLDPSLLTFGSLDSDSPAHGTRPPSAMKFGATPAHETSILALKNFKRRPRQLSLLHQTHQTTDVEDNHDLYSDDLEELDDFLPDAESTPLHTRKLGPDEKMNENNGLSLSSTSSRAKKRKLSPVIQVPRSSPPYDPPSGPDISNSRNSLSPSLPEVIESQEVPETQEEPDQEREPESEILSETMAPPLSSSSDLSEVEESPVKPRQRRKRAATRKGSGQYDSDGSDGAGTERPRRAQARSKKPQKPAFSTAKLQALLPRRRNHVAQERDEFDVESSDEVQVVDSDEDELQAPMSRLRKTTVSKSKPKSTKKTAKAAKKHDKSAVTTRRNTRTYGRRISSDKENENAIMANEDSEDVDESTEIAVTALPSTQLAAIAKRFEDVDAWEMDFESIDVTGGSSSPWR</sequence>
<feature type="compositionally biased region" description="Polar residues" evidence="1">
    <location>
        <begin position="266"/>
        <end position="277"/>
    </location>
</feature>
<proteinExistence type="predicted"/>
<dbReference type="Proteomes" id="UP000700596">
    <property type="component" value="Unassembled WGS sequence"/>
</dbReference>
<dbReference type="AlphaFoldDB" id="A0A9P9DKM0"/>
<dbReference type="OrthoDB" id="5423493at2759"/>
<keyword evidence="3" id="KW-1185">Reference proteome</keyword>
<feature type="compositionally biased region" description="Basic residues" evidence="1">
    <location>
        <begin position="398"/>
        <end position="407"/>
    </location>
</feature>
<accession>A0A9P9DKM0</accession>
<evidence type="ECO:0000313" key="3">
    <source>
        <dbReference type="Proteomes" id="UP000700596"/>
    </source>
</evidence>
<gene>
    <name evidence="2" type="ORF">B0J11DRAFT_533712</name>
</gene>
<reference evidence="2" key="1">
    <citation type="journal article" date="2021" name="Nat. Commun.">
        <title>Genetic determinants of endophytism in the Arabidopsis root mycobiome.</title>
        <authorList>
            <person name="Mesny F."/>
            <person name="Miyauchi S."/>
            <person name="Thiergart T."/>
            <person name="Pickel B."/>
            <person name="Atanasova L."/>
            <person name="Karlsson M."/>
            <person name="Huettel B."/>
            <person name="Barry K.W."/>
            <person name="Haridas S."/>
            <person name="Chen C."/>
            <person name="Bauer D."/>
            <person name="Andreopoulos W."/>
            <person name="Pangilinan J."/>
            <person name="LaButti K."/>
            <person name="Riley R."/>
            <person name="Lipzen A."/>
            <person name="Clum A."/>
            <person name="Drula E."/>
            <person name="Henrissat B."/>
            <person name="Kohler A."/>
            <person name="Grigoriev I.V."/>
            <person name="Martin F.M."/>
            <person name="Hacquard S."/>
        </authorList>
    </citation>
    <scope>NUCLEOTIDE SEQUENCE</scope>
    <source>
        <strain evidence="2">MPI-CAGE-CH-0243</strain>
    </source>
</reference>
<feature type="compositionally biased region" description="Low complexity" evidence="1">
    <location>
        <begin position="303"/>
        <end position="317"/>
    </location>
</feature>
<feature type="compositionally biased region" description="Acidic residues" evidence="1">
    <location>
        <begin position="327"/>
        <end position="342"/>
    </location>
</feature>
<feature type="compositionally biased region" description="Basic residues" evidence="1">
    <location>
        <begin position="367"/>
        <end position="376"/>
    </location>
</feature>
<feature type="region of interest" description="Disordered" evidence="1">
    <location>
        <begin position="1"/>
        <end position="193"/>
    </location>
</feature>